<dbReference type="Gene3D" id="3.40.50.1820">
    <property type="entry name" value="alpha/beta hydrolase"/>
    <property type="match status" value="1"/>
</dbReference>
<dbReference type="SUPFAM" id="SSF53474">
    <property type="entry name" value="alpha/beta-Hydrolases"/>
    <property type="match status" value="1"/>
</dbReference>
<accession>A0A2U2BVU7</accession>
<reference evidence="3" key="1">
    <citation type="submission" date="2018-05" db="EMBL/GenBank/DDBJ databases">
        <authorList>
            <person name="Liu B.-T."/>
        </authorList>
    </citation>
    <scope>NUCLEOTIDE SEQUENCE [LARGE SCALE GENOMIC DNA]</scope>
    <source>
        <strain evidence="3">WD6-1</strain>
    </source>
</reference>
<dbReference type="AlphaFoldDB" id="A0A2U2BVU7"/>
<keyword evidence="3" id="KW-1185">Reference proteome</keyword>
<protein>
    <submittedName>
        <fullName evidence="2">Alpha/beta hydrolase</fullName>
    </submittedName>
</protein>
<dbReference type="InterPro" id="IPR029058">
    <property type="entry name" value="AB_hydrolase_fold"/>
</dbReference>
<dbReference type="GO" id="GO:0016787">
    <property type="term" value="F:hydrolase activity"/>
    <property type="evidence" value="ECO:0007669"/>
    <property type="project" value="UniProtKB-KW"/>
</dbReference>
<dbReference type="EMBL" id="QEXV01000001">
    <property type="protein sequence ID" value="PWE18109.1"/>
    <property type="molecule type" value="Genomic_DNA"/>
</dbReference>
<organism evidence="2 3">
    <name type="scientific">Marinicauda salina</name>
    <dbReference type="NCBI Taxonomy" id="2135793"/>
    <lineage>
        <taxon>Bacteria</taxon>
        <taxon>Pseudomonadati</taxon>
        <taxon>Pseudomonadota</taxon>
        <taxon>Alphaproteobacteria</taxon>
        <taxon>Maricaulales</taxon>
        <taxon>Maricaulaceae</taxon>
        <taxon>Marinicauda</taxon>
    </lineage>
</organism>
<gene>
    <name evidence="2" type="ORF">DDZ18_00390</name>
</gene>
<evidence type="ECO:0000259" key="1">
    <source>
        <dbReference type="Pfam" id="PF12146"/>
    </source>
</evidence>
<dbReference type="Proteomes" id="UP000245168">
    <property type="component" value="Unassembled WGS sequence"/>
</dbReference>
<keyword evidence="2" id="KW-0378">Hydrolase</keyword>
<evidence type="ECO:0000313" key="2">
    <source>
        <dbReference type="EMBL" id="PWE18109.1"/>
    </source>
</evidence>
<dbReference type="Pfam" id="PF12146">
    <property type="entry name" value="Hydrolase_4"/>
    <property type="match status" value="1"/>
</dbReference>
<proteinExistence type="predicted"/>
<evidence type="ECO:0000313" key="3">
    <source>
        <dbReference type="Proteomes" id="UP000245168"/>
    </source>
</evidence>
<dbReference type="RefSeq" id="WP_109251383.1">
    <property type="nucleotide sequence ID" value="NZ_QEXV01000001.1"/>
</dbReference>
<comment type="caution">
    <text evidence="2">The sequence shown here is derived from an EMBL/GenBank/DDBJ whole genome shotgun (WGS) entry which is preliminary data.</text>
</comment>
<dbReference type="PANTHER" id="PTHR11614">
    <property type="entry name" value="PHOSPHOLIPASE-RELATED"/>
    <property type="match status" value="1"/>
</dbReference>
<feature type="domain" description="Serine aminopeptidase S33" evidence="1">
    <location>
        <begin position="28"/>
        <end position="291"/>
    </location>
</feature>
<dbReference type="OrthoDB" id="9806902at2"/>
<dbReference type="InterPro" id="IPR051044">
    <property type="entry name" value="MAG_DAG_Lipase"/>
</dbReference>
<sequence>MSDAFEPELLESSTGARLAVRIREAADPARGIVMVHHGMAEHGGRYARFADFLSERGFHVSAHDHRGHGRTEADDAERGVFAARNGWDKVIEDAVFLQHHLQERFPDLPLIVFGHSMGGVTGFNHAMTTHAEIAGAAVWNANMAIGGLKGVMRLILAAESLTQKTTEPDSWLRAITFNSWGKQVEKGGMREAWLSRIPEEVQAYHDDPDTGWAASISMWRDLLTGVERAESHDRLAMMRKDLPIHLAAGGADPSTMNGKAMKTFASRLYNARFTNVTMRFDPQGRHETLNDIGREQAMADFADWAGRVCAQAG</sequence>
<name>A0A2U2BVU7_9PROT</name>
<dbReference type="InterPro" id="IPR022742">
    <property type="entry name" value="Hydrolase_4"/>
</dbReference>